<keyword evidence="3" id="KW-1185">Reference proteome</keyword>
<evidence type="ECO:0000313" key="3">
    <source>
        <dbReference type="Proteomes" id="UP001163046"/>
    </source>
</evidence>
<dbReference type="Proteomes" id="UP001163046">
    <property type="component" value="Unassembled WGS sequence"/>
</dbReference>
<sequence>MAQCTQSAFEFIQSAFCPMVAVMCSEDAEKVCQQNNLSFVEMMRPFCHLTSEAHIRDPSGIIHSVKNWRIRLVEMSATHPPQHVVNKLLSEVVSRTQPLNTDPSTLNPEAQARASAPWFEAFRDCFFQLVKPSDHEFIRHFLACLIVVSSHHPDPMNAFATMSSQQMEQQSEQHGQFKWFSNSVFKYHLLLHDVSVGEESKAEAVYQSMKSVYGTHACHMLQINSVNHTGANPLPNLPDPWSQFIIPTGEDTLDWDDDEVDADAQSVEDDPENCAVDENFDPEAAVNEETDGGRVRSSSGPILIGPLTFDDPEPEDDIVNEKPTKQFPAKQNEKHHHHLASHYRYFSSRQFSGGTRGATAQRNHGLCLSLSDHDRIKIFVHELGYRGLLQYIEKLMRYLNDQIVSRKGLHRSIFSATKKWFGGGKPAGLASGLVPGIIYTNDSPELYQRKLGDLAFLVQNYEFAYNSYHTAKRDFNNEHAWFYFAGALEMAAVSAFMASNQRPYPTHYLETSITTYLNACRQHQFAIRATLLSSETLKSRNIYLDAAMQFMRMTAEDSDLLCALFLEQAGHCFLHSNPPMIRKYAFNMILAGHRYSKSAQRKHSLRCYRQALHIYNEKSWHLAEDHINFTLGRQSCNLRLLEDAQTFFRQLLEYESLQAPEQQASYLREFLFVLRYSICVIAINKVIDLHSLISSLA</sequence>
<dbReference type="PANTHER" id="PTHR12975:SF6">
    <property type="entry name" value="TRAFFICKING PROTEIN PARTICLE COMPLEX SUBUNIT 8"/>
    <property type="match status" value="1"/>
</dbReference>
<evidence type="ECO:0000313" key="2">
    <source>
        <dbReference type="EMBL" id="KAJ7365060.1"/>
    </source>
</evidence>
<dbReference type="OrthoDB" id="203724at2759"/>
<organism evidence="2 3">
    <name type="scientific">Desmophyllum pertusum</name>
    <dbReference type="NCBI Taxonomy" id="174260"/>
    <lineage>
        <taxon>Eukaryota</taxon>
        <taxon>Metazoa</taxon>
        <taxon>Cnidaria</taxon>
        <taxon>Anthozoa</taxon>
        <taxon>Hexacorallia</taxon>
        <taxon>Scleractinia</taxon>
        <taxon>Caryophylliina</taxon>
        <taxon>Caryophylliidae</taxon>
        <taxon>Desmophyllum</taxon>
    </lineage>
</organism>
<dbReference type="Pfam" id="PF12739">
    <property type="entry name" value="TRAPPC-Trs85"/>
    <property type="match status" value="1"/>
</dbReference>
<gene>
    <name evidence="2" type="primary">TRAPPC8_1</name>
    <name evidence="2" type="ORF">OS493_007702</name>
</gene>
<accession>A0A9W9YRQ4</accession>
<name>A0A9W9YRQ4_9CNID</name>
<reference evidence="2" key="1">
    <citation type="submission" date="2023-01" db="EMBL/GenBank/DDBJ databases">
        <title>Genome assembly of the deep-sea coral Lophelia pertusa.</title>
        <authorList>
            <person name="Herrera S."/>
            <person name="Cordes E."/>
        </authorList>
    </citation>
    <scope>NUCLEOTIDE SEQUENCE</scope>
    <source>
        <strain evidence="2">USNM1676648</strain>
        <tissue evidence="2">Polyp</tissue>
    </source>
</reference>
<comment type="caution">
    <text evidence="2">The sequence shown here is derived from an EMBL/GenBank/DDBJ whole genome shotgun (WGS) entry which is preliminary data.</text>
</comment>
<evidence type="ECO:0000256" key="1">
    <source>
        <dbReference type="SAM" id="MobiDB-lite"/>
    </source>
</evidence>
<feature type="region of interest" description="Disordered" evidence="1">
    <location>
        <begin position="282"/>
        <end position="315"/>
    </location>
</feature>
<dbReference type="EMBL" id="MU827304">
    <property type="protein sequence ID" value="KAJ7365060.1"/>
    <property type="molecule type" value="Genomic_DNA"/>
</dbReference>
<dbReference type="InterPro" id="IPR024420">
    <property type="entry name" value="TRAPP_III_complex_Trs85"/>
</dbReference>
<dbReference type="GO" id="GO:1990072">
    <property type="term" value="C:TRAPPIII protein complex"/>
    <property type="evidence" value="ECO:0007669"/>
    <property type="project" value="TreeGrafter"/>
</dbReference>
<protein>
    <submittedName>
        <fullName evidence="2">Trafficking protein particle complex 8</fullName>
    </submittedName>
</protein>
<proteinExistence type="predicted"/>
<dbReference type="PANTHER" id="PTHR12975">
    <property type="entry name" value="TRANSPORT PROTEIN TRAPP"/>
    <property type="match status" value="1"/>
</dbReference>
<dbReference type="AlphaFoldDB" id="A0A9W9YRQ4"/>